<dbReference type="PANTHER" id="PTHR35526:SF3">
    <property type="entry name" value="ANTI-SIGMA-F FACTOR RSBW"/>
    <property type="match status" value="1"/>
</dbReference>
<feature type="domain" description="Histidine kinase/HSP90-like ATPase" evidence="8">
    <location>
        <begin position="35"/>
        <end position="140"/>
    </location>
</feature>
<evidence type="ECO:0000256" key="7">
    <source>
        <dbReference type="HAMAP-Rule" id="MF_00637"/>
    </source>
</evidence>
<dbReference type="RefSeq" id="WP_344910084.1">
    <property type="nucleotide sequence ID" value="NZ_BAABDL010000026.1"/>
</dbReference>
<proteinExistence type="inferred from homology"/>
<dbReference type="HAMAP" id="MF_00637">
    <property type="entry name" value="Anti_sigma_F"/>
    <property type="match status" value="1"/>
</dbReference>
<accession>A0ABP7V8F4</accession>
<evidence type="ECO:0000256" key="6">
    <source>
        <dbReference type="ARBA" id="ARBA00022969"/>
    </source>
</evidence>
<dbReference type="InterPro" id="IPR003594">
    <property type="entry name" value="HATPase_dom"/>
</dbReference>
<evidence type="ECO:0000256" key="4">
    <source>
        <dbReference type="ARBA" id="ARBA00022777"/>
    </source>
</evidence>
<gene>
    <name evidence="7 9" type="primary">spoIIAB</name>
    <name evidence="9" type="ORF">GCM10022410_05450</name>
</gene>
<name>A0ABP7V8F4_9BACI</name>
<dbReference type="InterPro" id="IPR010194">
    <property type="entry name" value="Anti-sigma_F"/>
</dbReference>
<keyword evidence="4 7" id="KW-0418">Kinase</keyword>
<protein>
    <recommendedName>
        <fullName evidence="7">Anti-sigma F factor</fullName>
        <ecNumber evidence="7">2.7.11.1</ecNumber>
    </recommendedName>
    <alternativeName>
        <fullName evidence="7">Stage II sporulation protein AB</fullName>
    </alternativeName>
</protein>
<dbReference type="InterPro" id="IPR036890">
    <property type="entry name" value="HATPase_C_sf"/>
</dbReference>
<evidence type="ECO:0000259" key="8">
    <source>
        <dbReference type="SMART" id="SM00387"/>
    </source>
</evidence>
<dbReference type="EC" id="2.7.11.1" evidence="7"/>
<reference evidence="10" key="1">
    <citation type="journal article" date="2019" name="Int. J. Syst. Evol. Microbiol.">
        <title>The Global Catalogue of Microorganisms (GCM) 10K type strain sequencing project: providing services to taxonomists for standard genome sequencing and annotation.</title>
        <authorList>
            <consortium name="The Broad Institute Genomics Platform"/>
            <consortium name="The Broad Institute Genome Sequencing Center for Infectious Disease"/>
            <person name="Wu L."/>
            <person name="Ma J."/>
        </authorList>
    </citation>
    <scope>NUCLEOTIDE SEQUENCE [LARGE SCALE GENOMIC DNA]</scope>
    <source>
        <strain evidence="10">JCM 17250</strain>
    </source>
</reference>
<comment type="catalytic activity">
    <reaction evidence="7">
        <text>L-threonyl-[protein] + ATP = O-phospho-L-threonyl-[protein] + ADP + H(+)</text>
        <dbReference type="Rhea" id="RHEA:46608"/>
        <dbReference type="Rhea" id="RHEA-COMP:11060"/>
        <dbReference type="Rhea" id="RHEA-COMP:11605"/>
        <dbReference type="ChEBI" id="CHEBI:15378"/>
        <dbReference type="ChEBI" id="CHEBI:30013"/>
        <dbReference type="ChEBI" id="CHEBI:30616"/>
        <dbReference type="ChEBI" id="CHEBI:61977"/>
        <dbReference type="ChEBI" id="CHEBI:456216"/>
        <dbReference type="EC" id="2.7.11.1"/>
    </reaction>
</comment>
<keyword evidence="1 7" id="KW-0723">Serine/threonine-protein kinase</keyword>
<dbReference type="Pfam" id="PF13581">
    <property type="entry name" value="HATPase_c_2"/>
    <property type="match status" value="1"/>
</dbReference>
<dbReference type="EMBL" id="BAABDL010000026">
    <property type="protein sequence ID" value="GAA4061347.1"/>
    <property type="molecule type" value="Genomic_DNA"/>
</dbReference>
<evidence type="ECO:0000313" key="9">
    <source>
        <dbReference type="EMBL" id="GAA4061347.1"/>
    </source>
</evidence>
<keyword evidence="6 7" id="KW-0749">Sporulation</keyword>
<comment type="caution">
    <text evidence="9">The sequence shown here is derived from an EMBL/GenBank/DDBJ whole genome shotgun (WGS) entry which is preliminary data.</text>
</comment>
<dbReference type="PANTHER" id="PTHR35526">
    <property type="entry name" value="ANTI-SIGMA-F FACTOR RSBW-RELATED"/>
    <property type="match status" value="1"/>
</dbReference>
<dbReference type="Gene3D" id="3.30.565.10">
    <property type="entry name" value="Histidine kinase-like ATPase, C-terminal domain"/>
    <property type="match status" value="1"/>
</dbReference>
<evidence type="ECO:0000256" key="5">
    <source>
        <dbReference type="ARBA" id="ARBA00022840"/>
    </source>
</evidence>
<evidence type="ECO:0000256" key="2">
    <source>
        <dbReference type="ARBA" id="ARBA00022679"/>
    </source>
</evidence>
<organism evidence="9 10">
    <name type="scientific">Amphibacillus indicireducens</name>
    <dbReference type="NCBI Taxonomy" id="1076330"/>
    <lineage>
        <taxon>Bacteria</taxon>
        <taxon>Bacillati</taxon>
        <taxon>Bacillota</taxon>
        <taxon>Bacilli</taxon>
        <taxon>Bacillales</taxon>
        <taxon>Bacillaceae</taxon>
        <taxon>Amphibacillus</taxon>
    </lineage>
</organism>
<dbReference type="InterPro" id="IPR050267">
    <property type="entry name" value="Anti-sigma-factor_SerPK"/>
</dbReference>
<dbReference type="SUPFAM" id="SSF55874">
    <property type="entry name" value="ATPase domain of HSP90 chaperone/DNA topoisomerase II/histidine kinase"/>
    <property type="match status" value="1"/>
</dbReference>
<sequence length="146" mass="16343">MNNHMQLSFKSTSENEAFARVVVASFLAPVDPTLEEIAEVKTVVSEAVTNAIIHGYEQANDFDIYLSCELNDHQIKIIIEDFGIGMNNVDEAIQPLYTSKPELERSGMGFTIMENFMDHVIVESSLGNGTKVILEKTFQKSRSIQQ</sequence>
<evidence type="ECO:0000313" key="10">
    <source>
        <dbReference type="Proteomes" id="UP001501734"/>
    </source>
</evidence>
<dbReference type="SMART" id="SM00387">
    <property type="entry name" value="HATPase_c"/>
    <property type="match status" value="1"/>
</dbReference>
<comment type="catalytic activity">
    <reaction evidence="7">
        <text>L-seryl-[protein] + ATP = O-phospho-L-seryl-[protein] + ADP + H(+)</text>
        <dbReference type="Rhea" id="RHEA:17989"/>
        <dbReference type="Rhea" id="RHEA-COMP:9863"/>
        <dbReference type="Rhea" id="RHEA-COMP:11604"/>
        <dbReference type="ChEBI" id="CHEBI:15378"/>
        <dbReference type="ChEBI" id="CHEBI:29999"/>
        <dbReference type="ChEBI" id="CHEBI:30616"/>
        <dbReference type="ChEBI" id="CHEBI:83421"/>
        <dbReference type="ChEBI" id="CHEBI:456216"/>
        <dbReference type="EC" id="2.7.11.1"/>
    </reaction>
</comment>
<dbReference type="Proteomes" id="UP001501734">
    <property type="component" value="Unassembled WGS sequence"/>
</dbReference>
<comment type="function">
    <text evidence="7">Binds to sigma F and blocks its ability to form an RNA polymerase holoenzyme (E-sigma F). Phosphorylates SpoIIAA on a serine residue. This phosphorylation may enable SpoIIAA to act as an anti-anti-sigma factor that counteracts SpoIIAB and thus releases sigma F from inhibition.</text>
</comment>
<keyword evidence="2 7" id="KW-0808">Transferase</keyword>
<keyword evidence="5 7" id="KW-0067">ATP-binding</keyword>
<evidence type="ECO:0000256" key="1">
    <source>
        <dbReference type="ARBA" id="ARBA00022527"/>
    </source>
</evidence>
<keyword evidence="3 7" id="KW-0547">Nucleotide-binding</keyword>
<evidence type="ECO:0000256" key="3">
    <source>
        <dbReference type="ARBA" id="ARBA00022741"/>
    </source>
</evidence>
<dbReference type="NCBIfam" id="TIGR01925">
    <property type="entry name" value="spIIAB"/>
    <property type="match status" value="1"/>
</dbReference>
<comment type="similarity">
    <text evidence="7">Belongs to the anti-sigma-factor family.</text>
</comment>
<keyword evidence="10" id="KW-1185">Reference proteome</keyword>